<dbReference type="PROSITE" id="PS51507">
    <property type="entry name" value="IRF_2"/>
    <property type="match status" value="1"/>
</dbReference>
<dbReference type="GO" id="GO:0045658">
    <property type="term" value="P:regulation of neutrophil differentiation"/>
    <property type="evidence" value="ECO:0007669"/>
    <property type="project" value="Ensembl"/>
</dbReference>
<evidence type="ECO:0000259" key="7">
    <source>
        <dbReference type="PROSITE" id="PS51507"/>
    </source>
</evidence>
<dbReference type="Ensembl" id="ENSLACT00000006661.1">
    <property type="protein sequence ID" value="ENSLACP00000006607.1"/>
    <property type="gene ID" value="ENSLACG00000005859.1"/>
</dbReference>
<name>H3AAD6_LATCH</name>
<evidence type="ECO:0000256" key="6">
    <source>
        <dbReference type="ARBA" id="ARBA00023242"/>
    </source>
</evidence>
<sequence>MCDKNGGRRLKQWLIEQINSDMYPGLVWENEDKTMFRIPWKHAGKQDYVQEVDASIFKAWAVFKGKFKEGDKAEPATWKTRLRCALNKSPDFEEVTERSQLDISDPYKVYRIVPEEEQKSKNGFHMNGSSCSDIPDMKCCETELEELIKEASVDDYLGVIKSSPSPPQDNCQNPHHEDWWQHQAISVLDLNVGVAVYERERNSFSRMMISFYYGGKLAGRTLTSHSDGCRIFPSQPTFCTESIYSFDSLERVKFPSADFIQVDRQRQITNKLFGHLERGVLLHSNRQGIFIKRLCQGRVFWSGNCSPYKNSSNKLERDAVVKIFDTNQFLEEWQMCNNHQSLFPESAVTLCFGEEFPDATPLRLKLILVQIEQLSVKQIVEGPLKVYTNENLEISELTHHDPMTTRFSNELCTYNHSPKPFYRGSQQITA</sequence>
<dbReference type="GeneTree" id="ENSGT00940000158140"/>
<evidence type="ECO:0000313" key="8">
    <source>
        <dbReference type="Ensembl" id="ENSLACP00000006607.1"/>
    </source>
</evidence>
<dbReference type="PROSITE" id="PS00601">
    <property type="entry name" value="IRF_1"/>
    <property type="match status" value="1"/>
</dbReference>
<dbReference type="GO" id="GO:0000981">
    <property type="term" value="F:DNA-binding transcription factor activity, RNA polymerase II-specific"/>
    <property type="evidence" value="ECO:0007669"/>
    <property type="project" value="TreeGrafter"/>
</dbReference>
<dbReference type="HOGENOM" id="CLU_031544_1_1_1"/>
<dbReference type="GO" id="GO:0005634">
    <property type="term" value="C:nucleus"/>
    <property type="evidence" value="ECO:0007669"/>
    <property type="project" value="UniProtKB-SubCell"/>
</dbReference>
<accession>H3AAD6</accession>
<feature type="domain" description="IRF tryptophan pentad repeat" evidence="7">
    <location>
        <begin position="7"/>
        <end position="114"/>
    </location>
</feature>
<evidence type="ECO:0000256" key="2">
    <source>
        <dbReference type="ARBA" id="ARBA00023015"/>
    </source>
</evidence>
<evidence type="ECO:0000313" key="9">
    <source>
        <dbReference type="Proteomes" id="UP000008672"/>
    </source>
</evidence>
<evidence type="ECO:0000256" key="3">
    <source>
        <dbReference type="ARBA" id="ARBA00023125"/>
    </source>
</evidence>
<dbReference type="Gene3D" id="1.10.10.10">
    <property type="entry name" value="Winged helix-like DNA-binding domain superfamily/Winged helix DNA-binding domain"/>
    <property type="match status" value="1"/>
</dbReference>
<dbReference type="GO" id="GO:0045649">
    <property type="term" value="P:regulation of macrophage differentiation"/>
    <property type="evidence" value="ECO:0007669"/>
    <property type="project" value="Ensembl"/>
</dbReference>
<dbReference type="Proteomes" id="UP000008672">
    <property type="component" value="Unassembled WGS sequence"/>
</dbReference>
<dbReference type="AlphaFoldDB" id="H3AAD6"/>
<comment type="subcellular location">
    <subcellularLocation>
        <location evidence="1">Nucleus</location>
    </subcellularLocation>
</comment>
<dbReference type="Bgee" id="ENSLACG00000005859">
    <property type="expression patterns" value="Expressed in pelvic fin and 1 other cell type or tissue"/>
</dbReference>
<dbReference type="InterPro" id="IPR036388">
    <property type="entry name" value="WH-like_DNA-bd_sf"/>
</dbReference>
<proteinExistence type="predicted"/>
<dbReference type="eggNOG" id="ENOG502QT9P">
    <property type="taxonomic scope" value="Eukaryota"/>
</dbReference>
<dbReference type="InterPro" id="IPR017855">
    <property type="entry name" value="SMAD-like_dom_sf"/>
</dbReference>
<keyword evidence="9" id="KW-1185">Reference proteome</keyword>
<evidence type="ECO:0000256" key="5">
    <source>
        <dbReference type="ARBA" id="ARBA00023163"/>
    </source>
</evidence>
<organism evidence="8 9">
    <name type="scientific">Latimeria chalumnae</name>
    <name type="common">Coelacanth</name>
    <dbReference type="NCBI Taxonomy" id="7897"/>
    <lineage>
        <taxon>Eukaryota</taxon>
        <taxon>Metazoa</taxon>
        <taxon>Chordata</taxon>
        <taxon>Craniata</taxon>
        <taxon>Vertebrata</taxon>
        <taxon>Euteleostomi</taxon>
        <taxon>Coelacanthiformes</taxon>
        <taxon>Coelacanthidae</taxon>
        <taxon>Latimeria</taxon>
    </lineage>
</organism>
<dbReference type="SMART" id="SM00348">
    <property type="entry name" value="IRF"/>
    <property type="match status" value="1"/>
</dbReference>
<dbReference type="GO" id="GO:0045944">
    <property type="term" value="P:positive regulation of transcription by RNA polymerase II"/>
    <property type="evidence" value="ECO:0007669"/>
    <property type="project" value="UniProtKB-ARBA"/>
</dbReference>
<reference evidence="9" key="1">
    <citation type="submission" date="2011-08" db="EMBL/GenBank/DDBJ databases">
        <title>The draft genome of Latimeria chalumnae.</title>
        <authorList>
            <person name="Di Palma F."/>
            <person name="Alfoldi J."/>
            <person name="Johnson J."/>
            <person name="Berlin A."/>
            <person name="Gnerre S."/>
            <person name="Jaffe D."/>
            <person name="MacCallum I."/>
            <person name="Young S."/>
            <person name="Walker B.J."/>
            <person name="Lander E."/>
            <person name="Lindblad-Toh K."/>
        </authorList>
    </citation>
    <scope>NUCLEOTIDE SEQUENCE [LARGE SCALE GENOMIC DNA]</scope>
    <source>
        <strain evidence="9">Wild caught</strain>
    </source>
</reference>
<dbReference type="STRING" id="7897.ENSLACP00000006607"/>
<dbReference type="PANTHER" id="PTHR11949:SF7">
    <property type="entry name" value="INTERFERON REGULATORY FACTOR 8"/>
    <property type="match status" value="1"/>
</dbReference>
<dbReference type="Gene3D" id="2.60.200.10">
    <property type="match status" value="1"/>
</dbReference>
<dbReference type="OMA" id="EICASHQ"/>
<dbReference type="GO" id="GO:0000978">
    <property type="term" value="F:RNA polymerase II cis-regulatory region sequence-specific DNA binding"/>
    <property type="evidence" value="ECO:0007669"/>
    <property type="project" value="TreeGrafter"/>
</dbReference>
<keyword evidence="4" id="KW-0010">Activator</keyword>
<keyword evidence="2" id="KW-0805">Transcription regulation</keyword>
<dbReference type="SUPFAM" id="SSF46785">
    <property type="entry name" value="Winged helix' DNA-binding domain"/>
    <property type="match status" value="1"/>
</dbReference>
<dbReference type="GO" id="GO:0014005">
    <property type="term" value="P:microglia development"/>
    <property type="evidence" value="ECO:0007669"/>
    <property type="project" value="Ensembl"/>
</dbReference>
<keyword evidence="3" id="KW-0238">DNA-binding</keyword>
<evidence type="ECO:0000256" key="4">
    <source>
        <dbReference type="ARBA" id="ARBA00023159"/>
    </source>
</evidence>
<dbReference type="FunCoup" id="H3AAD6">
    <property type="interactions" value="1871"/>
</dbReference>
<dbReference type="CDD" id="cd00103">
    <property type="entry name" value="IRF"/>
    <property type="match status" value="1"/>
</dbReference>
<dbReference type="PRINTS" id="PR00267">
    <property type="entry name" value="INTFRNREGFCT"/>
</dbReference>
<dbReference type="FunFam" id="2.60.200.10:FF:000013">
    <property type="entry name" value="Interferon regulatory factor 8"/>
    <property type="match status" value="1"/>
</dbReference>
<keyword evidence="5" id="KW-0804">Transcription</keyword>
<dbReference type="InterPro" id="IPR036390">
    <property type="entry name" value="WH_DNA-bd_sf"/>
</dbReference>
<dbReference type="Pfam" id="PF10401">
    <property type="entry name" value="IRF-3"/>
    <property type="match status" value="1"/>
</dbReference>
<gene>
    <name evidence="8" type="primary">IRF8</name>
</gene>
<dbReference type="InterPro" id="IPR019817">
    <property type="entry name" value="Interferon_reg_fac_CS"/>
</dbReference>
<dbReference type="SUPFAM" id="SSF49879">
    <property type="entry name" value="SMAD/FHA domain"/>
    <property type="match status" value="1"/>
</dbReference>
<reference evidence="8" key="3">
    <citation type="submission" date="2025-09" db="UniProtKB">
        <authorList>
            <consortium name="Ensembl"/>
        </authorList>
    </citation>
    <scope>IDENTIFICATION</scope>
</reference>
<keyword evidence="6" id="KW-0539">Nucleus</keyword>
<dbReference type="EMBL" id="AFYH01217798">
    <property type="status" value="NOT_ANNOTATED_CDS"/>
    <property type="molecule type" value="Genomic_DNA"/>
</dbReference>
<dbReference type="InterPro" id="IPR001346">
    <property type="entry name" value="Interferon_reg_fact_DNA-bd_dom"/>
</dbReference>
<evidence type="ECO:0000256" key="1">
    <source>
        <dbReference type="ARBA" id="ARBA00004123"/>
    </source>
</evidence>
<protein>
    <submittedName>
        <fullName evidence="8">Interferon regulatory factor 8</fullName>
    </submittedName>
</protein>
<dbReference type="PANTHER" id="PTHR11949">
    <property type="entry name" value="INTERFERON REGULATORY FACTOR"/>
    <property type="match status" value="1"/>
</dbReference>
<dbReference type="FunFam" id="1.10.10.10:FF:000041">
    <property type="entry name" value="Interferon regulatory factor 4"/>
    <property type="match status" value="1"/>
</dbReference>
<dbReference type="InParanoid" id="H3AAD6"/>
<dbReference type="Pfam" id="PF00605">
    <property type="entry name" value="IRF"/>
    <property type="match status" value="1"/>
</dbReference>
<dbReference type="InterPro" id="IPR008984">
    <property type="entry name" value="SMAD_FHA_dom_sf"/>
</dbReference>
<dbReference type="SMART" id="SM01243">
    <property type="entry name" value="IRF-3"/>
    <property type="match status" value="1"/>
</dbReference>
<reference evidence="8" key="2">
    <citation type="submission" date="2025-08" db="UniProtKB">
        <authorList>
            <consortium name="Ensembl"/>
        </authorList>
    </citation>
    <scope>IDENTIFICATION</scope>
</reference>
<dbReference type="GO" id="GO:0002376">
    <property type="term" value="P:immune system process"/>
    <property type="evidence" value="ECO:0007669"/>
    <property type="project" value="TreeGrafter"/>
</dbReference>
<dbReference type="InterPro" id="IPR019471">
    <property type="entry name" value="Interferon_reg_factor-3"/>
</dbReference>